<reference evidence="2" key="1">
    <citation type="journal article" date="2022" name="Int. J. Mol. Sci.">
        <title>Draft Genome of Tanacetum Coccineum: Genomic Comparison of Closely Related Tanacetum-Family Plants.</title>
        <authorList>
            <person name="Yamashiro T."/>
            <person name="Shiraishi A."/>
            <person name="Nakayama K."/>
            <person name="Satake H."/>
        </authorList>
    </citation>
    <scope>NUCLEOTIDE SEQUENCE</scope>
</reference>
<evidence type="ECO:0000313" key="2">
    <source>
        <dbReference type="EMBL" id="GJT25386.1"/>
    </source>
</evidence>
<dbReference type="Proteomes" id="UP001151760">
    <property type="component" value="Unassembled WGS sequence"/>
</dbReference>
<organism evidence="2 3">
    <name type="scientific">Tanacetum coccineum</name>
    <dbReference type="NCBI Taxonomy" id="301880"/>
    <lineage>
        <taxon>Eukaryota</taxon>
        <taxon>Viridiplantae</taxon>
        <taxon>Streptophyta</taxon>
        <taxon>Embryophyta</taxon>
        <taxon>Tracheophyta</taxon>
        <taxon>Spermatophyta</taxon>
        <taxon>Magnoliopsida</taxon>
        <taxon>eudicotyledons</taxon>
        <taxon>Gunneridae</taxon>
        <taxon>Pentapetalae</taxon>
        <taxon>asterids</taxon>
        <taxon>campanulids</taxon>
        <taxon>Asterales</taxon>
        <taxon>Asteraceae</taxon>
        <taxon>Asteroideae</taxon>
        <taxon>Anthemideae</taxon>
        <taxon>Anthemidinae</taxon>
        <taxon>Tanacetum</taxon>
    </lineage>
</organism>
<proteinExistence type="predicted"/>
<evidence type="ECO:0000256" key="1">
    <source>
        <dbReference type="SAM" id="MobiDB-lite"/>
    </source>
</evidence>
<gene>
    <name evidence="2" type="ORF">Tco_0895323</name>
</gene>
<accession>A0ABQ5CE90</accession>
<evidence type="ECO:0000313" key="3">
    <source>
        <dbReference type="Proteomes" id="UP001151760"/>
    </source>
</evidence>
<sequence length="88" mass="9541">MSVDKTNKFPCNSTGLASSSSVSRSDSKDTNSKKGVLLNTKSKRTSKDVKKLQSSFSLVANKNETMNSNVSDSKTNVLNARTVDAYFL</sequence>
<dbReference type="EMBL" id="BQNB010014210">
    <property type="protein sequence ID" value="GJT25386.1"/>
    <property type="molecule type" value="Genomic_DNA"/>
</dbReference>
<feature type="compositionally biased region" description="Low complexity" evidence="1">
    <location>
        <begin position="13"/>
        <end position="24"/>
    </location>
</feature>
<feature type="region of interest" description="Disordered" evidence="1">
    <location>
        <begin position="1"/>
        <end position="51"/>
    </location>
</feature>
<protein>
    <submittedName>
        <fullName evidence="2">Uncharacterized protein</fullName>
    </submittedName>
</protein>
<comment type="caution">
    <text evidence="2">The sequence shown here is derived from an EMBL/GenBank/DDBJ whole genome shotgun (WGS) entry which is preliminary data.</text>
</comment>
<name>A0ABQ5CE90_9ASTR</name>
<reference evidence="2" key="2">
    <citation type="submission" date="2022-01" db="EMBL/GenBank/DDBJ databases">
        <authorList>
            <person name="Yamashiro T."/>
            <person name="Shiraishi A."/>
            <person name="Satake H."/>
            <person name="Nakayama K."/>
        </authorList>
    </citation>
    <scope>NUCLEOTIDE SEQUENCE</scope>
</reference>
<keyword evidence="3" id="KW-1185">Reference proteome</keyword>